<dbReference type="AlphaFoldDB" id="A0A6J3LNT9"/>
<reference evidence="2" key="1">
    <citation type="submission" date="2025-08" db="UniProtKB">
        <authorList>
            <consortium name="RefSeq"/>
        </authorList>
    </citation>
    <scope>IDENTIFICATION</scope>
    <source>
        <tissue evidence="2">Muscle</tissue>
    </source>
</reference>
<protein>
    <submittedName>
        <fullName evidence="2">Uncharacterized protein LOC117242788</fullName>
    </submittedName>
</protein>
<organism evidence="1 2">
    <name type="scientific">Bombus vosnesenskii</name>
    <dbReference type="NCBI Taxonomy" id="207650"/>
    <lineage>
        <taxon>Eukaryota</taxon>
        <taxon>Metazoa</taxon>
        <taxon>Ecdysozoa</taxon>
        <taxon>Arthropoda</taxon>
        <taxon>Hexapoda</taxon>
        <taxon>Insecta</taxon>
        <taxon>Pterygota</taxon>
        <taxon>Neoptera</taxon>
        <taxon>Endopterygota</taxon>
        <taxon>Hymenoptera</taxon>
        <taxon>Apocrita</taxon>
        <taxon>Aculeata</taxon>
        <taxon>Apoidea</taxon>
        <taxon>Anthophila</taxon>
        <taxon>Apidae</taxon>
        <taxon>Bombus</taxon>
        <taxon>Pyrobombus</taxon>
    </lineage>
</organism>
<gene>
    <name evidence="2" type="primary">LOC117242788</name>
</gene>
<dbReference type="Proteomes" id="UP000504631">
    <property type="component" value="Unplaced"/>
</dbReference>
<dbReference type="RefSeq" id="XP_033365604.1">
    <property type="nucleotide sequence ID" value="XM_033509713.1"/>
</dbReference>
<proteinExistence type="predicted"/>
<sequence>MERREVPCKGMMRGEKPIRASRGLVIAIYASDVYASMSNSRKERSVKRLAARKKKPMEDFAQLGDDPVHTIPTFQRKLFFALKEVSFPSSASAGNRRGQEVRHGVTPRGIVTFQHNVPTNVQFGCEQIKKS</sequence>
<dbReference type="KEGG" id="bvk:117242788"/>
<evidence type="ECO:0000313" key="1">
    <source>
        <dbReference type="Proteomes" id="UP000504631"/>
    </source>
</evidence>
<evidence type="ECO:0000313" key="2">
    <source>
        <dbReference type="RefSeq" id="XP_033365604.1"/>
    </source>
</evidence>
<dbReference type="GeneID" id="117242788"/>
<keyword evidence="1" id="KW-1185">Reference proteome</keyword>
<accession>A0A6J3LNT9</accession>
<name>A0A6J3LNT9_9HYME</name>